<dbReference type="RefSeq" id="XP_021842435.1">
    <property type="nucleotide sequence ID" value="XM_021986743.2"/>
</dbReference>
<keyword evidence="6" id="KW-0449">Lipoprotein</keyword>
<dbReference type="GO" id="GO:0098552">
    <property type="term" value="C:side of membrane"/>
    <property type="evidence" value="ECO:0007669"/>
    <property type="project" value="UniProtKB-KW"/>
</dbReference>
<keyword evidence="3" id="KW-0472">Membrane</keyword>
<evidence type="ECO:0000313" key="11">
    <source>
        <dbReference type="RefSeq" id="XP_021842435.1"/>
    </source>
</evidence>
<dbReference type="OrthoDB" id="1884438at2759"/>
<dbReference type="Pfam" id="PF25079">
    <property type="entry name" value="COB_C"/>
    <property type="match status" value="1"/>
</dbReference>
<dbReference type="GO" id="GO:0005886">
    <property type="term" value="C:plasma membrane"/>
    <property type="evidence" value="ECO:0000318"/>
    <property type="project" value="GO_Central"/>
</dbReference>
<sequence>MMLKFCLFIFFTSLGLTYNLSYGYDPLDVRGNVTIQWDITDVNPDTYNADVTIYNYQQYRHIEWPPGWRLSWEWQNHEVIWNMQGAEAKEQGICNKSLGASPPHCCLKQPVIIDLQPGSKLNKQAANCCKGGVLTSMAQDPTMYASHFQMTVGLASTSSDTSQLNMPNNFKFGTPGYTCGDSQQVFPPTKFPEDDGRRWRQALSTYRVICTYSQFKAAPAPSCCVSLSAFYSSAISFCPNCSCGCQQQPGLLCIKKGQIPPILAKSKDPDYVAPPLVNCTSHMCPIHVHWHVKESYKDYWRVKITIMNLNVRKNYTTWNLAVEHQNLAHLLQVFSFNYMPLTQDRPTNDTGLFWGIQHYNDVLLQSGLSGNVQSELLLRKVPGTFTFDAGWAFPKRIYFNGENCVMPLPVDFPRLPKETSRHVRQ</sequence>
<keyword evidence="5" id="KW-0325">Glycoprotein</keyword>
<dbReference type="PANTHER" id="PTHR31673">
    <property type="entry name" value="PROTEIN COBRA"/>
    <property type="match status" value="1"/>
</dbReference>
<dbReference type="PIRSF" id="PIRSF038122">
    <property type="entry name" value="COBRA"/>
    <property type="match status" value="1"/>
</dbReference>
<dbReference type="GeneID" id="110782578"/>
<dbReference type="PANTHER" id="PTHR31673:SF30">
    <property type="entry name" value="COBRA-LIKE PROTEIN 6"/>
    <property type="match status" value="1"/>
</dbReference>
<protein>
    <recommendedName>
        <fullName evidence="7">COBRA-like protein</fullName>
    </recommendedName>
</protein>
<comment type="subcellular location">
    <subcellularLocation>
        <location evidence="1">Cell membrane</location>
        <topology evidence="1">Lipid-anchor</topology>
        <topology evidence="1">GPI-anchor</topology>
    </subcellularLocation>
</comment>
<dbReference type="AlphaFoldDB" id="A0A9R0I549"/>
<dbReference type="GO" id="GO:0052324">
    <property type="term" value="P:plant-type cell wall cellulose biosynthetic process"/>
    <property type="evidence" value="ECO:0000318"/>
    <property type="project" value="GO_Central"/>
</dbReference>
<reference evidence="11" key="2">
    <citation type="submission" date="2025-08" db="UniProtKB">
        <authorList>
            <consortium name="RefSeq"/>
        </authorList>
    </citation>
    <scope>IDENTIFICATION</scope>
    <source>
        <tissue evidence="11">Leaf</tissue>
    </source>
</reference>
<evidence type="ECO:0000256" key="8">
    <source>
        <dbReference type="SAM" id="SignalP"/>
    </source>
</evidence>
<organism evidence="10 11">
    <name type="scientific">Spinacia oleracea</name>
    <name type="common">Spinach</name>
    <dbReference type="NCBI Taxonomy" id="3562"/>
    <lineage>
        <taxon>Eukaryota</taxon>
        <taxon>Viridiplantae</taxon>
        <taxon>Streptophyta</taxon>
        <taxon>Embryophyta</taxon>
        <taxon>Tracheophyta</taxon>
        <taxon>Spermatophyta</taxon>
        <taxon>Magnoliopsida</taxon>
        <taxon>eudicotyledons</taxon>
        <taxon>Gunneridae</taxon>
        <taxon>Pentapetalae</taxon>
        <taxon>Caryophyllales</taxon>
        <taxon>Chenopodiaceae</taxon>
        <taxon>Chenopodioideae</taxon>
        <taxon>Anserineae</taxon>
        <taxon>Spinacia</taxon>
    </lineage>
</organism>
<dbReference type="Pfam" id="PF04833">
    <property type="entry name" value="COBRA"/>
    <property type="match status" value="1"/>
</dbReference>
<dbReference type="KEGG" id="soe:110782578"/>
<reference evidence="10" key="1">
    <citation type="journal article" date="2021" name="Nat. Commun.">
        <title>Genomic analyses provide insights into spinach domestication and the genetic basis of agronomic traits.</title>
        <authorList>
            <person name="Cai X."/>
            <person name="Sun X."/>
            <person name="Xu C."/>
            <person name="Sun H."/>
            <person name="Wang X."/>
            <person name="Ge C."/>
            <person name="Zhang Z."/>
            <person name="Wang Q."/>
            <person name="Fei Z."/>
            <person name="Jiao C."/>
            <person name="Wang Q."/>
        </authorList>
    </citation>
    <scope>NUCLEOTIDE SEQUENCE [LARGE SCALE GENOMIC DNA]</scope>
    <source>
        <strain evidence="10">cv. Varoflay</strain>
    </source>
</reference>
<dbReference type="GO" id="GO:0010215">
    <property type="term" value="P:cellulose microfibril organization"/>
    <property type="evidence" value="ECO:0007669"/>
    <property type="project" value="InterPro"/>
</dbReference>
<evidence type="ECO:0000256" key="6">
    <source>
        <dbReference type="ARBA" id="ARBA00023288"/>
    </source>
</evidence>
<evidence type="ECO:0000313" key="10">
    <source>
        <dbReference type="Proteomes" id="UP000813463"/>
    </source>
</evidence>
<feature type="signal peptide" evidence="8">
    <location>
        <begin position="1"/>
        <end position="17"/>
    </location>
</feature>
<proteinExistence type="inferred from homology"/>
<keyword evidence="4 8" id="KW-0732">Signal</keyword>
<dbReference type="Proteomes" id="UP000813463">
    <property type="component" value="Chromosome 4"/>
</dbReference>
<name>A0A9R0I549_SPIOL</name>
<accession>A0A9R0I549</accession>
<keyword evidence="3" id="KW-0336">GPI-anchor</keyword>
<evidence type="ECO:0000256" key="7">
    <source>
        <dbReference type="PIRNR" id="PIRNR038122"/>
    </source>
</evidence>
<gene>
    <name evidence="11" type="primary">LOC110782578</name>
</gene>
<evidence type="ECO:0000259" key="9">
    <source>
        <dbReference type="Pfam" id="PF25079"/>
    </source>
</evidence>
<keyword evidence="10" id="KW-1185">Reference proteome</keyword>
<evidence type="ECO:0000256" key="2">
    <source>
        <dbReference type="ARBA" id="ARBA00005507"/>
    </source>
</evidence>
<feature type="domain" description="COBRA C-terminal" evidence="9">
    <location>
        <begin position="222"/>
        <end position="407"/>
    </location>
</feature>
<dbReference type="InterPro" id="IPR056900">
    <property type="entry name" value="COB_C"/>
</dbReference>
<evidence type="ECO:0000256" key="3">
    <source>
        <dbReference type="ARBA" id="ARBA00022622"/>
    </source>
</evidence>
<evidence type="ECO:0000256" key="5">
    <source>
        <dbReference type="ARBA" id="ARBA00023180"/>
    </source>
</evidence>
<dbReference type="InterPro" id="IPR006918">
    <property type="entry name" value="COBRA_pln"/>
</dbReference>
<evidence type="ECO:0000256" key="1">
    <source>
        <dbReference type="ARBA" id="ARBA00004609"/>
    </source>
</evidence>
<comment type="similarity">
    <text evidence="2 7">Belongs to the COBRA family.</text>
</comment>
<feature type="chain" id="PRO_5040317727" description="COBRA-like protein" evidence="8">
    <location>
        <begin position="18"/>
        <end position="425"/>
    </location>
</feature>
<evidence type="ECO:0000256" key="4">
    <source>
        <dbReference type="ARBA" id="ARBA00022729"/>
    </source>
</evidence>